<dbReference type="Proteomes" id="UP001163823">
    <property type="component" value="Chromosome 9"/>
</dbReference>
<name>A0AAD7LFP8_QUISA</name>
<proteinExistence type="predicted"/>
<protein>
    <submittedName>
        <fullName evidence="2">Uncharacterized protein</fullName>
    </submittedName>
</protein>
<reference evidence="2" key="1">
    <citation type="journal article" date="2023" name="Science">
        <title>Elucidation of the pathway for biosynthesis of saponin adjuvants from the soapbark tree.</title>
        <authorList>
            <person name="Reed J."/>
            <person name="Orme A."/>
            <person name="El-Demerdash A."/>
            <person name="Owen C."/>
            <person name="Martin L.B.B."/>
            <person name="Misra R.C."/>
            <person name="Kikuchi S."/>
            <person name="Rejzek M."/>
            <person name="Martin A.C."/>
            <person name="Harkess A."/>
            <person name="Leebens-Mack J."/>
            <person name="Louveau T."/>
            <person name="Stephenson M.J."/>
            <person name="Osbourn A."/>
        </authorList>
    </citation>
    <scope>NUCLEOTIDE SEQUENCE</scope>
    <source>
        <strain evidence="2">S10</strain>
    </source>
</reference>
<keyword evidence="3" id="KW-1185">Reference proteome</keyword>
<dbReference type="KEGG" id="qsa:O6P43_023285"/>
<dbReference type="EMBL" id="JARAOO010000009">
    <property type="protein sequence ID" value="KAJ7956912.1"/>
    <property type="molecule type" value="Genomic_DNA"/>
</dbReference>
<evidence type="ECO:0000313" key="2">
    <source>
        <dbReference type="EMBL" id="KAJ7956912.1"/>
    </source>
</evidence>
<comment type="caution">
    <text evidence="2">The sequence shown here is derived from an EMBL/GenBank/DDBJ whole genome shotgun (WGS) entry which is preliminary data.</text>
</comment>
<organism evidence="2 3">
    <name type="scientific">Quillaja saponaria</name>
    <name type="common">Soap bark tree</name>
    <dbReference type="NCBI Taxonomy" id="32244"/>
    <lineage>
        <taxon>Eukaryota</taxon>
        <taxon>Viridiplantae</taxon>
        <taxon>Streptophyta</taxon>
        <taxon>Embryophyta</taxon>
        <taxon>Tracheophyta</taxon>
        <taxon>Spermatophyta</taxon>
        <taxon>Magnoliopsida</taxon>
        <taxon>eudicotyledons</taxon>
        <taxon>Gunneridae</taxon>
        <taxon>Pentapetalae</taxon>
        <taxon>rosids</taxon>
        <taxon>fabids</taxon>
        <taxon>Fabales</taxon>
        <taxon>Quillajaceae</taxon>
        <taxon>Quillaja</taxon>
    </lineage>
</organism>
<gene>
    <name evidence="2" type="ORF">O6P43_023285</name>
</gene>
<evidence type="ECO:0000256" key="1">
    <source>
        <dbReference type="SAM" id="MobiDB-lite"/>
    </source>
</evidence>
<sequence length="194" mass="22110">MIDLRLAECLAAKVSLPNLNLEVKGWGMNFKVTRIGHNVLSWYREMLDMMSTEQFISLSYIADELRVVHSHAAHTQEYRECYTHISKRYMAPVGLIHAVPPTATTPSRSAYSASSFMSSQRHKRTRTNVPGPSTFYRSVDADVEPSDIYIPSPPHISQSPYVASTSDMYQQLMLNVAYQSTEFFNSFILQVPYF</sequence>
<accession>A0AAD7LFP8</accession>
<feature type="region of interest" description="Disordered" evidence="1">
    <location>
        <begin position="113"/>
        <end position="135"/>
    </location>
</feature>
<dbReference type="AlphaFoldDB" id="A0AAD7LFP8"/>
<evidence type="ECO:0000313" key="3">
    <source>
        <dbReference type="Proteomes" id="UP001163823"/>
    </source>
</evidence>